<evidence type="ECO:0000313" key="1">
    <source>
        <dbReference type="EMBL" id="KAJ3556234.1"/>
    </source>
</evidence>
<proteinExistence type="predicted"/>
<name>A0ACC1T9T4_9APHY</name>
<accession>A0ACC1T9T4</accession>
<keyword evidence="2" id="KW-1185">Reference proteome</keyword>
<dbReference type="Proteomes" id="UP001148662">
    <property type="component" value="Unassembled WGS sequence"/>
</dbReference>
<gene>
    <name evidence="1" type="ORF">NM688_g2137</name>
</gene>
<organism evidence="1 2">
    <name type="scientific">Phlebia brevispora</name>
    <dbReference type="NCBI Taxonomy" id="194682"/>
    <lineage>
        <taxon>Eukaryota</taxon>
        <taxon>Fungi</taxon>
        <taxon>Dikarya</taxon>
        <taxon>Basidiomycota</taxon>
        <taxon>Agaricomycotina</taxon>
        <taxon>Agaricomycetes</taxon>
        <taxon>Polyporales</taxon>
        <taxon>Meruliaceae</taxon>
        <taxon>Phlebia</taxon>
    </lineage>
</organism>
<comment type="caution">
    <text evidence="1">The sequence shown here is derived from an EMBL/GenBank/DDBJ whole genome shotgun (WGS) entry which is preliminary data.</text>
</comment>
<reference evidence="1" key="1">
    <citation type="submission" date="2022-07" db="EMBL/GenBank/DDBJ databases">
        <title>Genome Sequence of Phlebia brevispora.</title>
        <authorList>
            <person name="Buettner E."/>
        </authorList>
    </citation>
    <scope>NUCLEOTIDE SEQUENCE</scope>
    <source>
        <strain evidence="1">MPL23</strain>
    </source>
</reference>
<evidence type="ECO:0000313" key="2">
    <source>
        <dbReference type="Proteomes" id="UP001148662"/>
    </source>
</evidence>
<protein>
    <submittedName>
        <fullName evidence="1">Uncharacterized protein</fullName>
    </submittedName>
</protein>
<sequence length="405" mass="42549">MQHSSSLLAVASLALSLAFPARSALINVTVDDNSPDPTTGLSITYAPSGEWSFGPDCSSCTAKPDPTKALDGTWHDVSFFPSVDANVTQTATLVFNGSAIYAYCIISPSSGTLNGNVDMLFYIDGQTVGSFTRDTTGQTTFEYNVSVYANTSIPPGLHTFTLQNGRTDGETSLALLDYMVYSTGDDVIQTVGNKTSSSSSGLPSSSTSPLSSSSSSSPSTSSSAPSTTAVSFQASSSSHRRTTIIAAVCSILGTIVLLVAALLIYRRKRSQRPDVDGNIHPYGLPTDRDAGGGPAGSLWVDRSWTQETPVISLDSPRPPMLRLLSQHKSGSLSSTPSPYVTSTSAGVITEVSDRNTEGDAGRSTPQTVLSTQAHAAQRGQRSSVQTVSRAESPPPPYDTRLPRRS</sequence>
<dbReference type="EMBL" id="JANHOG010000259">
    <property type="protein sequence ID" value="KAJ3556234.1"/>
    <property type="molecule type" value="Genomic_DNA"/>
</dbReference>